<name>A0A0F9HW67_9ZZZZ</name>
<gene>
    <name evidence="1" type="ORF">LCGC14_1949740</name>
</gene>
<accession>A0A0F9HW67</accession>
<evidence type="ECO:0008006" key="2">
    <source>
        <dbReference type="Google" id="ProtNLM"/>
    </source>
</evidence>
<feature type="non-terminal residue" evidence="1">
    <location>
        <position position="90"/>
    </location>
</feature>
<organism evidence="1">
    <name type="scientific">marine sediment metagenome</name>
    <dbReference type="NCBI Taxonomy" id="412755"/>
    <lineage>
        <taxon>unclassified sequences</taxon>
        <taxon>metagenomes</taxon>
        <taxon>ecological metagenomes</taxon>
    </lineage>
</organism>
<comment type="caution">
    <text evidence="1">The sequence shown here is derived from an EMBL/GenBank/DDBJ whole genome shotgun (WGS) entry which is preliminary data.</text>
</comment>
<protein>
    <recommendedName>
        <fullName evidence="2">Transposase DDE domain-containing protein</fullName>
    </recommendedName>
</protein>
<dbReference type="AlphaFoldDB" id="A0A0F9HW67"/>
<proteinExistence type="predicted"/>
<reference evidence="1" key="1">
    <citation type="journal article" date="2015" name="Nature">
        <title>Complex archaea that bridge the gap between prokaryotes and eukaryotes.</title>
        <authorList>
            <person name="Spang A."/>
            <person name="Saw J.H."/>
            <person name="Jorgensen S.L."/>
            <person name="Zaremba-Niedzwiedzka K."/>
            <person name="Martijn J."/>
            <person name="Lind A.E."/>
            <person name="van Eijk R."/>
            <person name="Schleper C."/>
            <person name="Guy L."/>
            <person name="Ettema T.J."/>
        </authorList>
    </citation>
    <scope>NUCLEOTIDE SEQUENCE</scope>
</reference>
<dbReference type="EMBL" id="LAZR01021260">
    <property type="protein sequence ID" value="KKL85935.1"/>
    <property type="molecule type" value="Genomic_DNA"/>
</dbReference>
<sequence>MKQNKFKSKEKITKVEVTGDTLTGRGGLALFVRYLSSINIYALLFEHFSDIRKSMKGKPVWNIFKQIFCFFYDGTSRHLVYFDQLMKDEG</sequence>
<evidence type="ECO:0000313" key="1">
    <source>
        <dbReference type="EMBL" id="KKL85935.1"/>
    </source>
</evidence>